<reference evidence="2 3" key="1">
    <citation type="journal article" date="2014" name="Nature">
        <title>An environmental bacterial taxon with a large and distinct metabolic repertoire.</title>
        <authorList>
            <person name="Wilson M.C."/>
            <person name="Mori T."/>
            <person name="Ruckert C."/>
            <person name="Uria A.R."/>
            <person name="Helf M.J."/>
            <person name="Takada K."/>
            <person name="Gernert C."/>
            <person name="Steffens U.A."/>
            <person name="Heycke N."/>
            <person name="Schmitt S."/>
            <person name="Rinke C."/>
            <person name="Helfrich E.J."/>
            <person name="Brachmann A.O."/>
            <person name="Gurgui C."/>
            <person name="Wakimoto T."/>
            <person name="Kracht M."/>
            <person name="Crusemann M."/>
            <person name="Hentschel U."/>
            <person name="Abe I."/>
            <person name="Matsunaga S."/>
            <person name="Kalinowski J."/>
            <person name="Takeyama H."/>
            <person name="Piel J."/>
        </authorList>
    </citation>
    <scope>NUCLEOTIDE SEQUENCE [LARGE SCALE GENOMIC DNA]</scope>
    <source>
        <strain evidence="3">TSY2</strain>
    </source>
</reference>
<comment type="caution">
    <text evidence="2">The sequence shown here is derived from an EMBL/GenBank/DDBJ whole genome shotgun (WGS) entry which is preliminary data.</text>
</comment>
<organism evidence="2 3">
    <name type="scientific">Candidatus Entotheonella gemina</name>
    <dbReference type="NCBI Taxonomy" id="1429439"/>
    <lineage>
        <taxon>Bacteria</taxon>
        <taxon>Pseudomonadati</taxon>
        <taxon>Nitrospinota/Tectimicrobiota group</taxon>
        <taxon>Candidatus Tectimicrobiota</taxon>
        <taxon>Candidatus Entotheonellia</taxon>
        <taxon>Candidatus Entotheonellales</taxon>
        <taxon>Candidatus Entotheonellaceae</taxon>
        <taxon>Candidatus Entotheonella</taxon>
    </lineage>
</organism>
<proteinExistence type="predicted"/>
<feature type="domain" description="Tc1-like transposase DDE" evidence="1">
    <location>
        <begin position="6"/>
        <end position="42"/>
    </location>
</feature>
<protein>
    <recommendedName>
        <fullName evidence="1">Tc1-like transposase DDE domain-containing protein</fullName>
    </recommendedName>
</protein>
<dbReference type="Gene3D" id="3.30.420.10">
    <property type="entry name" value="Ribonuclease H-like superfamily/Ribonuclease H"/>
    <property type="match status" value="1"/>
</dbReference>
<evidence type="ECO:0000313" key="2">
    <source>
        <dbReference type="EMBL" id="ETW91983.1"/>
    </source>
</evidence>
<gene>
    <name evidence="2" type="ORF">ETSY2_55025</name>
</gene>
<evidence type="ECO:0000259" key="1">
    <source>
        <dbReference type="Pfam" id="PF13358"/>
    </source>
</evidence>
<dbReference type="InterPro" id="IPR036397">
    <property type="entry name" value="RNaseH_sf"/>
</dbReference>
<accession>W4L1M7</accession>
<name>W4L1M7_9BACT</name>
<dbReference type="InterPro" id="IPR038717">
    <property type="entry name" value="Tc1-like_DDE_dom"/>
</dbReference>
<dbReference type="HOGENOM" id="CLU_2579276_0_0_7"/>
<evidence type="ECO:0000313" key="3">
    <source>
        <dbReference type="Proteomes" id="UP000019140"/>
    </source>
</evidence>
<dbReference type="AlphaFoldDB" id="W4L1M7"/>
<sequence>TNGDVILWFLPPYTPQQNPIEILWREIKRAIADRYFDGLDQMQKSVTKMLQRGEVAIVKLFQYMLDATHRSTNCVICNSV</sequence>
<dbReference type="EMBL" id="AZHX01003191">
    <property type="protein sequence ID" value="ETW91983.1"/>
    <property type="molecule type" value="Genomic_DNA"/>
</dbReference>
<dbReference type="GO" id="GO:0003676">
    <property type="term" value="F:nucleic acid binding"/>
    <property type="evidence" value="ECO:0007669"/>
    <property type="project" value="InterPro"/>
</dbReference>
<feature type="non-terminal residue" evidence="2">
    <location>
        <position position="1"/>
    </location>
</feature>
<dbReference type="Pfam" id="PF13358">
    <property type="entry name" value="DDE_3"/>
    <property type="match status" value="1"/>
</dbReference>
<dbReference type="Proteomes" id="UP000019140">
    <property type="component" value="Unassembled WGS sequence"/>
</dbReference>
<keyword evidence="3" id="KW-1185">Reference proteome</keyword>